<sequence length="90" mass="10028">MPSAVSGLRSPDALLEACRAAGETDEAYLRFHWGRFQATRELIADALDRRNQRAVRVLDVGARWLHQALLLTADGHEVVATELTQGFGRR</sequence>
<dbReference type="InterPro" id="IPR029063">
    <property type="entry name" value="SAM-dependent_MTases_sf"/>
</dbReference>
<dbReference type="EMBL" id="CP136865">
    <property type="protein sequence ID" value="WOJ98542.1"/>
    <property type="molecule type" value="Genomic_DNA"/>
</dbReference>
<accession>A0ABZ0IG96</accession>
<name>A0ABZ0IG96_9GAMM</name>
<protein>
    <submittedName>
        <fullName evidence="1">Uncharacterized protein</fullName>
    </submittedName>
</protein>
<proteinExistence type="predicted"/>
<reference evidence="1 2" key="1">
    <citation type="submission" date="2023-10" db="EMBL/GenBank/DDBJ databases">
        <title>Two novel species belonging to the OM43/NOR5 clade.</title>
        <authorList>
            <person name="Park M."/>
        </authorList>
    </citation>
    <scope>NUCLEOTIDE SEQUENCE [LARGE SCALE GENOMIC DNA]</scope>
    <source>
        <strain evidence="1 2">IMCC45268</strain>
    </source>
</reference>
<keyword evidence="2" id="KW-1185">Reference proteome</keyword>
<gene>
    <name evidence="1" type="ORF">R0137_08205</name>
</gene>
<evidence type="ECO:0000313" key="1">
    <source>
        <dbReference type="EMBL" id="WOJ98542.1"/>
    </source>
</evidence>
<evidence type="ECO:0000313" key="2">
    <source>
        <dbReference type="Proteomes" id="UP001626549"/>
    </source>
</evidence>
<dbReference type="SUPFAM" id="SSF53335">
    <property type="entry name" value="S-adenosyl-L-methionine-dependent methyltransferases"/>
    <property type="match status" value="1"/>
</dbReference>
<dbReference type="Proteomes" id="UP001626549">
    <property type="component" value="Chromosome"/>
</dbReference>
<organism evidence="1 2">
    <name type="scientific">Congregibacter brevis</name>
    <dbReference type="NCBI Taxonomy" id="3081201"/>
    <lineage>
        <taxon>Bacteria</taxon>
        <taxon>Pseudomonadati</taxon>
        <taxon>Pseudomonadota</taxon>
        <taxon>Gammaproteobacteria</taxon>
        <taxon>Cellvibrionales</taxon>
        <taxon>Halieaceae</taxon>
        <taxon>Congregibacter</taxon>
    </lineage>
</organism>
<dbReference type="RefSeq" id="WP_407329901.1">
    <property type="nucleotide sequence ID" value="NZ_CP136865.1"/>
</dbReference>